<dbReference type="EMBL" id="JACSQP010000001">
    <property type="protein sequence ID" value="MBD7956501.1"/>
    <property type="molecule type" value="Genomic_DNA"/>
</dbReference>
<evidence type="ECO:0000256" key="4">
    <source>
        <dbReference type="RuleBase" id="RU361187"/>
    </source>
</evidence>
<dbReference type="InterPro" id="IPR051795">
    <property type="entry name" value="Glycosyl_Hydrlase_43"/>
</dbReference>
<evidence type="ECO:0000259" key="5">
    <source>
        <dbReference type="Pfam" id="PF17851"/>
    </source>
</evidence>
<dbReference type="CDD" id="cd09001">
    <property type="entry name" value="GH43_FsAxh1-like"/>
    <property type="match status" value="1"/>
</dbReference>
<dbReference type="Pfam" id="PF17851">
    <property type="entry name" value="GH43_C2"/>
    <property type="match status" value="1"/>
</dbReference>
<keyword evidence="7" id="KW-1185">Reference proteome</keyword>
<dbReference type="PANTHER" id="PTHR42812:SF12">
    <property type="entry name" value="BETA-XYLOSIDASE-RELATED"/>
    <property type="match status" value="1"/>
</dbReference>
<accession>A0ABR8RZ30</accession>
<comment type="caution">
    <text evidence="6">The sequence shown here is derived from an EMBL/GenBank/DDBJ whole genome shotgun (WGS) entry which is preliminary data.</text>
</comment>
<gene>
    <name evidence="6" type="ORF">H9651_02485</name>
</gene>
<evidence type="ECO:0000313" key="7">
    <source>
        <dbReference type="Proteomes" id="UP000648352"/>
    </source>
</evidence>
<dbReference type="InterPro" id="IPR006710">
    <property type="entry name" value="Glyco_hydro_43"/>
</dbReference>
<dbReference type="SUPFAM" id="SSF75005">
    <property type="entry name" value="Arabinanase/levansucrase/invertase"/>
    <property type="match status" value="1"/>
</dbReference>
<dbReference type="Pfam" id="PF04616">
    <property type="entry name" value="Glyco_hydro_43"/>
    <property type="match status" value="1"/>
</dbReference>
<keyword evidence="3 4" id="KW-0326">Glycosidase</keyword>
<dbReference type="InterPro" id="IPR013320">
    <property type="entry name" value="ConA-like_dom_sf"/>
</dbReference>
<evidence type="ECO:0000256" key="1">
    <source>
        <dbReference type="ARBA" id="ARBA00009865"/>
    </source>
</evidence>
<comment type="similarity">
    <text evidence="1 4">Belongs to the glycosyl hydrolase 43 family.</text>
</comment>
<evidence type="ECO:0000313" key="6">
    <source>
        <dbReference type="EMBL" id="MBD7956501.1"/>
    </source>
</evidence>
<reference evidence="6 7" key="1">
    <citation type="submission" date="2020-08" db="EMBL/GenBank/DDBJ databases">
        <title>A Genomic Blueprint of the Chicken Gut Microbiome.</title>
        <authorList>
            <person name="Gilroy R."/>
            <person name="Ravi A."/>
            <person name="Getino M."/>
            <person name="Pursley I."/>
            <person name="Horton D.L."/>
            <person name="Alikhan N.-F."/>
            <person name="Baker D."/>
            <person name="Gharbi K."/>
            <person name="Hall N."/>
            <person name="Watson M."/>
            <person name="Adriaenssens E.M."/>
            <person name="Foster-Nyarko E."/>
            <person name="Jarju S."/>
            <person name="Secka A."/>
            <person name="Antonio M."/>
            <person name="Oren A."/>
            <person name="Chaudhuri R."/>
            <person name="La Ragione R.M."/>
            <person name="Hildebrand F."/>
            <person name="Pallen M.J."/>
        </authorList>
    </citation>
    <scope>NUCLEOTIDE SEQUENCE [LARGE SCALE GENOMIC DNA]</scope>
    <source>
        <strain evidence="6 7">Sa4CUA7</strain>
    </source>
</reference>
<dbReference type="RefSeq" id="WP_191717498.1">
    <property type="nucleotide sequence ID" value="NZ_JACSQP010000001.1"/>
</dbReference>
<dbReference type="Gene3D" id="2.115.10.20">
    <property type="entry name" value="Glycosyl hydrolase domain, family 43"/>
    <property type="match status" value="1"/>
</dbReference>
<dbReference type="Proteomes" id="UP000648352">
    <property type="component" value="Unassembled WGS sequence"/>
</dbReference>
<proteinExistence type="inferred from homology"/>
<dbReference type="SUPFAM" id="SSF49899">
    <property type="entry name" value="Concanavalin A-like lectins/glucanases"/>
    <property type="match status" value="1"/>
</dbReference>
<evidence type="ECO:0000256" key="2">
    <source>
        <dbReference type="ARBA" id="ARBA00022801"/>
    </source>
</evidence>
<dbReference type="InterPro" id="IPR041542">
    <property type="entry name" value="GH43_C2"/>
</dbReference>
<organism evidence="6 7">
    <name type="scientific">Microbacterium pullorum</name>
    <dbReference type="NCBI Taxonomy" id="2762236"/>
    <lineage>
        <taxon>Bacteria</taxon>
        <taxon>Bacillati</taxon>
        <taxon>Actinomycetota</taxon>
        <taxon>Actinomycetes</taxon>
        <taxon>Micrococcales</taxon>
        <taxon>Microbacteriaceae</taxon>
        <taxon>Microbacterium</taxon>
    </lineage>
</organism>
<dbReference type="Gene3D" id="2.60.120.200">
    <property type="match status" value="1"/>
</dbReference>
<dbReference type="PANTHER" id="PTHR42812">
    <property type="entry name" value="BETA-XYLOSIDASE"/>
    <property type="match status" value="1"/>
</dbReference>
<name>A0ABR8RZ30_9MICO</name>
<dbReference type="InterPro" id="IPR023296">
    <property type="entry name" value="Glyco_hydro_beta-prop_sf"/>
</dbReference>
<sequence>MNLVNDASSYRNPIIDADVPDPDAIRVGDRFYLVASSFHRAPGLPLWVSDDLVAWERVGYALAGGEPAPWFELPRHGGGVWAPSIRHHDGRFFVVYPDPDQGIFVVTAEDPAGPWSAPHALLRGLGIIDPCPLWDDDGNAYLVHGWAHSRSGRKNVLTVVPVDPQLRHAVGPPVDVIDGDRLEGFTTLEGPKFYQRDGRYWIFAPAGGVATGWQTVFRADDPFGPYEHRIVLAQGDTPVNGPHQGAWVDDGHGGDWFLHFQDRGVYGRVLHLQPMAWGNDGWPTMGQAAGGGDPQPVIEHAVAFPERGQTRPRVRTLARPDDFADGMPGTHWQWEANPDPRAIVGAGPGLGLRGNPEGDNVRTMPRVLSQPLPGMPSTSDVDIALESVGAGSRAGIAVLGEAYLWAGVRSTDDGFEAVVAVRHPGDVTEGVIATSPLSEPQAHVRVQVDADAGVRVVVTARDTVIIDTDPVFRARPGRWVGASLSLFAAGPRTVETVGRFAHFSIDVRD</sequence>
<evidence type="ECO:0000256" key="3">
    <source>
        <dbReference type="ARBA" id="ARBA00023295"/>
    </source>
</evidence>
<keyword evidence="2 4" id="KW-0378">Hydrolase</keyword>
<feature type="domain" description="Beta-xylosidase C-terminal Concanavalin A-like" evidence="5">
    <location>
        <begin position="321"/>
        <end position="504"/>
    </location>
</feature>
<protein>
    <submittedName>
        <fullName evidence="6">Family 43 glycosylhydrolase</fullName>
    </submittedName>
</protein>